<feature type="transmembrane region" description="Helical" evidence="7">
    <location>
        <begin position="214"/>
        <end position="239"/>
    </location>
</feature>
<evidence type="ECO:0000256" key="7">
    <source>
        <dbReference type="SAM" id="Phobius"/>
    </source>
</evidence>
<feature type="transmembrane region" description="Helical" evidence="7">
    <location>
        <begin position="105"/>
        <end position="127"/>
    </location>
</feature>
<dbReference type="AlphaFoldDB" id="A0A212M0G3"/>
<evidence type="ECO:0000256" key="5">
    <source>
        <dbReference type="ARBA" id="ARBA00022989"/>
    </source>
</evidence>
<dbReference type="Pfam" id="PF07690">
    <property type="entry name" value="MFS_1"/>
    <property type="match status" value="1"/>
</dbReference>
<dbReference type="PANTHER" id="PTHR43124:SF3">
    <property type="entry name" value="CHLORAMPHENICOL EFFLUX PUMP RV0191"/>
    <property type="match status" value="1"/>
</dbReference>
<dbReference type="InterPro" id="IPR020846">
    <property type="entry name" value="MFS_dom"/>
</dbReference>
<accession>A0A212M0G3</accession>
<dbReference type="InterPro" id="IPR011701">
    <property type="entry name" value="MFS"/>
</dbReference>
<protein>
    <submittedName>
        <fullName evidence="9">Sugar phosphate permease</fullName>
    </submittedName>
</protein>
<evidence type="ECO:0000259" key="8">
    <source>
        <dbReference type="PROSITE" id="PS50850"/>
    </source>
</evidence>
<dbReference type="GO" id="GO:0005886">
    <property type="term" value="C:plasma membrane"/>
    <property type="evidence" value="ECO:0007669"/>
    <property type="project" value="UniProtKB-SubCell"/>
</dbReference>
<feature type="transmembrane region" description="Helical" evidence="7">
    <location>
        <begin position="139"/>
        <end position="157"/>
    </location>
</feature>
<evidence type="ECO:0000256" key="1">
    <source>
        <dbReference type="ARBA" id="ARBA00004651"/>
    </source>
</evidence>
<feature type="transmembrane region" description="Helical" evidence="7">
    <location>
        <begin position="12"/>
        <end position="32"/>
    </location>
</feature>
<evidence type="ECO:0000256" key="6">
    <source>
        <dbReference type="ARBA" id="ARBA00023136"/>
    </source>
</evidence>
<dbReference type="InterPro" id="IPR036259">
    <property type="entry name" value="MFS_trans_sf"/>
</dbReference>
<feature type="domain" description="Major facilitator superfamily (MFS) profile" evidence="8">
    <location>
        <begin position="13"/>
        <end position="393"/>
    </location>
</feature>
<feature type="transmembrane region" description="Helical" evidence="7">
    <location>
        <begin position="303"/>
        <end position="322"/>
    </location>
</feature>
<feature type="transmembrane region" description="Helical" evidence="7">
    <location>
        <begin position="169"/>
        <end position="188"/>
    </location>
</feature>
<dbReference type="EMBL" id="FMJE01000007">
    <property type="protein sequence ID" value="SCM83305.1"/>
    <property type="molecule type" value="Genomic_DNA"/>
</dbReference>
<dbReference type="PROSITE" id="PS50850">
    <property type="entry name" value="MFS"/>
    <property type="match status" value="1"/>
</dbReference>
<feature type="transmembrane region" description="Helical" evidence="7">
    <location>
        <begin position="52"/>
        <end position="72"/>
    </location>
</feature>
<feature type="transmembrane region" description="Helical" evidence="7">
    <location>
        <begin position="369"/>
        <end position="388"/>
    </location>
</feature>
<feature type="transmembrane region" description="Helical" evidence="7">
    <location>
        <begin position="251"/>
        <end position="270"/>
    </location>
</feature>
<evidence type="ECO:0000256" key="3">
    <source>
        <dbReference type="ARBA" id="ARBA00022475"/>
    </source>
</evidence>
<evidence type="ECO:0000313" key="9">
    <source>
        <dbReference type="EMBL" id="SCM83305.1"/>
    </source>
</evidence>
<dbReference type="PANTHER" id="PTHR43124">
    <property type="entry name" value="PURINE EFFLUX PUMP PBUE"/>
    <property type="match status" value="1"/>
</dbReference>
<dbReference type="Gene3D" id="1.20.1250.20">
    <property type="entry name" value="MFS general substrate transporter like domains"/>
    <property type="match status" value="2"/>
</dbReference>
<reference evidence="9" key="1">
    <citation type="submission" date="2016-08" db="EMBL/GenBank/DDBJ databases">
        <authorList>
            <person name="Seilhamer J.J."/>
        </authorList>
    </citation>
    <scope>NUCLEOTIDE SEQUENCE</scope>
    <source>
        <strain evidence="9">86</strain>
    </source>
</reference>
<keyword evidence="2" id="KW-0813">Transport</keyword>
<dbReference type="SUPFAM" id="SSF103473">
    <property type="entry name" value="MFS general substrate transporter"/>
    <property type="match status" value="1"/>
</dbReference>
<comment type="subcellular location">
    <subcellularLocation>
        <location evidence="1">Cell membrane</location>
        <topology evidence="1">Multi-pass membrane protein</topology>
    </subcellularLocation>
</comment>
<keyword evidence="3" id="KW-1003">Cell membrane</keyword>
<feature type="transmembrane region" description="Helical" evidence="7">
    <location>
        <begin position="79"/>
        <end position="99"/>
    </location>
</feature>
<feature type="transmembrane region" description="Helical" evidence="7">
    <location>
        <begin position="279"/>
        <end position="297"/>
    </location>
</feature>
<dbReference type="PIRSF" id="PIRSF002808">
    <property type="entry name" value="Hexose_phosphate_transp"/>
    <property type="match status" value="1"/>
</dbReference>
<dbReference type="InterPro" id="IPR000849">
    <property type="entry name" value="Sugar_P_transporter"/>
</dbReference>
<evidence type="ECO:0000256" key="4">
    <source>
        <dbReference type="ARBA" id="ARBA00022692"/>
    </source>
</evidence>
<dbReference type="GO" id="GO:0022857">
    <property type="term" value="F:transmembrane transporter activity"/>
    <property type="evidence" value="ECO:0007669"/>
    <property type="project" value="InterPro"/>
</dbReference>
<dbReference type="InterPro" id="IPR050189">
    <property type="entry name" value="MFS_Efflux_Transporters"/>
</dbReference>
<name>A0A212M0G3_9FIRM</name>
<evidence type="ECO:0000256" key="2">
    <source>
        <dbReference type="ARBA" id="ARBA00022448"/>
    </source>
</evidence>
<keyword evidence="4 7" id="KW-0812">Transmembrane</keyword>
<keyword evidence="5 7" id="KW-1133">Transmembrane helix</keyword>
<keyword evidence="6 7" id="KW-0472">Membrane</keyword>
<feature type="transmembrane region" description="Helical" evidence="7">
    <location>
        <begin position="334"/>
        <end position="357"/>
    </location>
</feature>
<organism evidence="9">
    <name type="scientific">uncultured Sporomusa sp</name>
    <dbReference type="NCBI Taxonomy" id="307249"/>
    <lineage>
        <taxon>Bacteria</taxon>
        <taxon>Bacillati</taxon>
        <taxon>Bacillota</taxon>
        <taxon>Negativicutes</taxon>
        <taxon>Selenomonadales</taxon>
        <taxon>Sporomusaceae</taxon>
        <taxon>Sporomusa</taxon>
        <taxon>environmental samples</taxon>
    </lineage>
</organism>
<proteinExistence type="predicted"/>
<dbReference type="RefSeq" id="WP_288185770.1">
    <property type="nucleotide sequence ID" value="NZ_LT608335.1"/>
</dbReference>
<gene>
    <name evidence="9" type="ORF">KL86SPO_70163</name>
</gene>
<sequence length="393" mass="42493">MNTDNSFSSYRWVILALVVVCFCATFVTRFTWPPLITTVAPVLKLSMAQAGSYMSAFYIGYLVTQIPAGIIADKFGVRVVLAVSLMLEGVSTSSLAFTGNYETGFMLRIIAGLGAGAVYASAARALVEWFPARERGRAFGLLMVAPSAGILISNFLAPTLNQMVGWQGAFMSVGTITFVAGVFVALFMRSNAPRENEKGSLIAGFTFIFQHKNLMLTCVAGFCLMWLQLAVATWANVYIKSIGFTVKEAGAVMMWYGVGGVLSPIVAGFLSDRLNNRRVIVLVSLALTIPLTLWFGYETSLTALYILSFSAAFASYLANPMLNVMVANYAGVQWAATASGIANFLYQIASLISPLVLGLVIDWTGNFSWVWWIMALGPAAGFIVMLGIKEEQT</sequence>